<evidence type="ECO:0000256" key="1">
    <source>
        <dbReference type="SAM" id="SignalP"/>
    </source>
</evidence>
<dbReference type="EMBL" id="JOKJ01000016">
    <property type="protein sequence ID" value="KEQ06409.1"/>
    <property type="molecule type" value="Genomic_DNA"/>
</dbReference>
<proteinExistence type="predicted"/>
<keyword evidence="1" id="KW-0732">Signal</keyword>
<name>A0A922TAM7_9HYPH</name>
<evidence type="ECO:0000313" key="2">
    <source>
        <dbReference type="EMBL" id="KEQ06409.1"/>
    </source>
</evidence>
<organism evidence="2 3">
    <name type="scientific">Pseudorhizobium pelagicum</name>
    <dbReference type="NCBI Taxonomy" id="1509405"/>
    <lineage>
        <taxon>Bacteria</taxon>
        <taxon>Pseudomonadati</taxon>
        <taxon>Pseudomonadota</taxon>
        <taxon>Alphaproteobacteria</taxon>
        <taxon>Hyphomicrobiales</taxon>
        <taxon>Rhizobiaceae</taxon>
        <taxon>Rhizobium/Agrobacterium group</taxon>
        <taxon>Pseudorhizobium</taxon>
    </lineage>
</organism>
<keyword evidence="3" id="KW-1185">Reference proteome</keyword>
<comment type="caution">
    <text evidence="2">The sequence shown here is derived from an EMBL/GenBank/DDBJ whole genome shotgun (WGS) entry which is preliminary data.</text>
</comment>
<gene>
    <name evidence="2" type="ORF">GV68_07000</name>
</gene>
<feature type="chain" id="PRO_5037289074" evidence="1">
    <location>
        <begin position="21"/>
        <end position="114"/>
    </location>
</feature>
<protein>
    <submittedName>
        <fullName evidence="2">Uncharacterized protein</fullName>
    </submittedName>
</protein>
<feature type="signal peptide" evidence="1">
    <location>
        <begin position="1"/>
        <end position="20"/>
    </location>
</feature>
<accession>A0A922TAM7</accession>
<dbReference type="AlphaFoldDB" id="A0A922TAM7"/>
<evidence type="ECO:0000313" key="3">
    <source>
        <dbReference type="Proteomes" id="UP000052167"/>
    </source>
</evidence>
<sequence length="114" mass="12050">MKAFIAAAAAILLAPLAVVAEERAAKIAGEVLAYGSACPTLEVDFAILERWAMLNEVDMIGVKGGYGRDYDAVRQGNTKAASSLRMRTVSETCDEALRLFGPKGTVIAGVMSQK</sequence>
<reference evidence="2 3" key="1">
    <citation type="submission" date="2014-06" db="EMBL/GenBank/DDBJ databases">
        <title>Rhizobium pelagicum/R2-400B4.</title>
        <authorList>
            <person name="Kimes N.E."/>
            <person name="Lopez-Perez M."/>
        </authorList>
    </citation>
    <scope>NUCLEOTIDE SEQUENCE [LARGE SCALE GENOMIC DNA]</scope>
    <source>
        <strain evidence="2 3">R2-400B4</strain>
    </source>
</reference>
<dbReference type="Proteomes" id="UP000052167">
    <property type="component" value="Unassembled WGS sequence"/>
</dbReference>